<accession>A0A172XSN9</accession>
<dbReference type="InterPro" id="IPR029056">
    <property type="entry name" value="Ribokinase-like"/>
</dbReference>
<evidence type="ECO:0000313" key="2">
    <source>
        <dbReference type="EMBL" id="ANF49954.1"/>
    </source>
</evidence>
<dbReference type="AlphaFoldDB" id="A0A172XSN9"/>
<dbReference type="KEGG" id="chh:A0O34_05175"/>
<dbReference type="Gene3D" id="3.40.1190.20">
    <property type="match status" value="1"/>
</dbReference>
<dbReference type="SUPFAM" id="SSF53613">
    <property type="entry name" value="Ribokinase-like"/>
    <property type="match status" value="1"/>
</dbReference>
<evidence type="ECO:0000313" key="3">
    <source>
        <dbReference type="Proteomes" id="UP000077824"/>
    </source>
</evidence>
<dbReference type="GO" id="GO:0003824">
    <property type="term" value="F:catalytic activity"/>
    <property type="evidence" value="ECO:0007669"/>
    <property type="project" value="UniProtKB-ARBA"/>
</dbReference>
<dbReference type="Pfam" id="PF05014">
    <property type="entry name" value="Nuc_deoxyrib_tr"/>
    <property type="match status" value="1"/>
</dbReference>
<proteinExistence type="predicted"/>
<reference evidence="2 3" key="1">
    <citation type="submission" date="2016-04" db="EMBL/GenBank/DDBJ databases">
        <title>Complete Genome Sequence of Chryseobacterium sp. IHBB 10212.</title>
        <authorList>
            <person name="Pal M."/>
            <person name="Swarnkar M.K."/>
            <person name="Kaushal K."/>
            <person name="Chhibber S."/>
            <person name="Singh A.K."/>
            <person name="Gulati A."/>
        </authorList>
    </citation>
    <scope>NUCLEOTIDE SEQUENCE [LARGE SCALE GENOMIC DNA]</scope>
    <source>
        <strain evidence="2 3">IHBB 10212</strain>
    </source>
</reference>
<dbReference type="STRING" id="1685010.A0O34_05175"/>
<organism evidence="2 3">
    <name type="scientific">Chryseobacterium glaciei</name>
    <dbReference type="NCBI Taxonomy" id="1685010"/>
    <lineage>
        <taxon>Bacteria</taxon>
        <taxon>Pseudomonadati</taxon>
        <taxon>Bacteroidota</taxon>
        <taxon>Flavobacteriia</taxon>
        <taxon>Flavobacteriales</taxon>
        <taxon>Weeksellaceae</taxon>
        <taxon>Chryseobacterium group</taxon>
        <taxon>Chryseobacterium</taxon>
    </lineage>
</organism>
<gene>
    <name evidence="2" type="ORF">A0O34_05175</name>
</gene>
<protein>
    <recommendedName>
        <fullName evidence="1">Carbohydrate kinase PfkB domain-containing protein</fullName>
    </recommendedName>
</protein>
<name>A0A172XSN9_9FLAO</name>
<dbReference type="SUPFAM" id="SSF52309">
    <property type="entry name" value="N-(deoxy)ribosyltransferase-like"/>
    <property type="match status" value="1"/>
</dbReference>
<dbReference type="Pfam" id="PF00294">
    <property type="entry name" value="PfkB"/>
    <property type="match status" value="1"/>
</dbReference>
<dbReference type="Proteomes" id="UP000077824">
    <property type="component" value="Chromosome"/>
</dbReference>
<sequence length="394" mass="44589">MLTVVGGIYLENCFTPIYSELFGSALRATCALGNKGIDIELKGTVGKEHFNDLVYKSKLYGFTNSVIESDLKTVEFSYFTPLTKPNIYNLPDKKEHLKVNADNILYYGMIENDCEVVGNYVVYDPQNHIAFTETKSKAQHLAIILNKNEAQMISKRYDDDLIDIGKQLKKSENAEVVVIKNGAKGAIVFYNDSYEIIPVFETHKVWSIGSGDVFSAVFAWKWIVEKLNPIEAAMFASKSVADFCETQQLPLVDSNNRHNPIVSKDINRVYIASPFFTVSDKLFVNEIRNLLIEFENEVFSPMHDLGLLDDKTSKTQMDEARNRDLLEIEKCDTILAVLSGNDPGTIFEIGYAIAKGKRVIILAENYKEADLFMFKDINCEITEDFTTAIYKSSW</sequence>
<keyword evidence="3" id="KW-1185">Reference proteome</keyword>
<feature type="domain" description="Carbohydrate kinase PfkB" evidence="1">
    <location>
        <begin position="142"/>
        <end position="237"/>
    </location>
</feature>
<dbReference type="EMBL" id="CP015199">
    <property type="protein sequence ID" value="ANF49954.1"/>
    <property type="molecule type" value="Genomic_DNA"/>
</dbReference>
<evidence type="ECO:0000259" key="1">
    <source>
        <dbReference type="Pfam" id="PF00294"/>
    </source>
</evidence>
<dbReference type="RefSeq" id="WP_066752104.1">
    <property type="nucleotide sequence ID" value="NZ_CP015199.1"/>
</dbReference>
<dbReference type="InterPro" id="IPR007710">
    <property type="entry name" value="Nucleoside_deoxyribTrfase"/>
</dbReference>
<dbReference type="Gene3D" id="3.40.50.450">
    <property type="match status" value="1"/>
</dbReference>
<dbReference type="OrthoDB" id="9795789at2"/>
<dbReference type="InterPro" id="IPR011611">
    <property type="entry name" value="PfkB_dom"/>
</dbReference>